<dbReference type="Pfam" id="PF01497">
    <property type="entry name" value="Peripla_BP_2"/>
    <property type="match status" value="1"/>
</dbReference>
<feature type="domain" description="Fe/B12 periplasmic-binding" evidence="2">
    <location>
        <begin position="47"/>
        <end position="311"/>
    </location>
</feature>
<dbReference type="EMBL" id="FNDK01000001">
    <property type="protein sequence ID" value="SDH03639.1"/>
    <property type="molecule type" value="Genomic_DNA"/>
</dbReference>
<reference evidence="3 4" key="1">
    <citation type="submission" date="2016-10" db="EMBL/GenBank/DDBJ databases">
        <authorList>
            <person name="de Groot N.N."/>
        </authorList>
    </citation>
    <scope>NUCLEOTIDE SEQUENCE [LARGE SCALE GENOMIC DNA]</scope>
    <source>
        <strain evidence="3 4">DSM 21632</strain>
    </source>
</reference>
<dbReference type="Gene3D" id="3.40.50.1980">
    <property type="entry name" value="Nitrogenase molybdenum iron protein domain"/>
    <property type="match status" value="2"/>
</dbReference>
<dbReference type="PANTHER" id="PTHR30535:SF7">
    <property type="entry name" value="IRON(III) DICITRATE-BINDING PROTEIN"/>
    <property type="match status" value="1"/>
</dbReference>
<evidence type="ECO:0000313" key="4">
    <source>
        <dbReference type="Proteomes" id="UP000199163"/>
    </source>
</evidence>
<evidence type="ECO:0000313" key="3">
    <source>
        <dbReference type="EMBL" id="SDH03639.1"/>
    </source>
</evidence>
<dbReference type="STRING" id="568899.SAMN05192534_101400"/>
<keyword evidence="4" id="KW-1185">Reference proteome</keyword>
<dbReference type="RefSeq" id="WP_245705144.1">
    <property type="nucleotide sequence ID" value="NZ_FNDK01000001.1"/>
</dbReference>
<name>A0A1G7Z4W3_9BACI</name>
<dbReference type="Proteomes" id="UP000199163">
    <property type="component" value="Unassembled WGS sequence"/>
</dbReference>
<organism evidence="3 4">
    <name type="scientific">Alteribacillus persepolensis</name>
    <dbReference type="NCBI Taxonomy" id="568899"/>
    <lineage>
        <taxon>Bacteria</taxon>
        <taxon>Bacillati</taxon>
        <taxon>Bacillota</taxon>
        <taxon>Bacilli</taxon>
        <taxon>Bacillales</taxon>
        <taxon>Bacillaceae</taxon>
        <taxon>Alteribacillus</taxon>
    </lineage>
</organism>
<dbReference type="AlphaFoldDB" id="A0A1G7Z4W3"/>
<dbReference type="PROSITE" id="PS51257">
    <property type="entry name" value="PROKAR_LIPOPROTEIN"/>
    <property type="match status" value="1"/>
</dbReference>
<sequence>MKAFWLFFFVILLTACHTPEAEQAQSSERLSVQNGDVEIKLEHPPERAITLNQHVTEVMLALGLEDRMIGTAYLDDNIHPDLKDAYEDIPVLAERYPSQETILEANPDFLYAGWESAFQTGAAGSRDDLKEYGITTYLHESSQTVQPNIDDVFQDIRNIGKVFQKEEEAAALIEEMRHDIEKITEDIPVNQDKKKVFVYDSGEDAPLTAGQNFLNTLIELAEAENIFHMIETGWTTVSWEKVAEKNPDDIIIIDYGDTSAEDKIQFLVDHPVMKNLDAVQEKRFTVIPLSAASEGIRAPMTLDRLITGLYE</sequence>
<dbReference type="PANTHER" id="PTHR30535">
    <property type="entry name" value="VITAMIN B12-BINDING PROTEIN"/>
    <property type="match status" value="1"/>
</dbReference>
<dbReference type="SUPFAM" id="SSF53807">
    <property type="entry name" value="Helical backbone' metal receptor"/>
    <property type="match status" value="1"/>
</dbReference>
<protein>
    <submittedName>
        <fullName evidence="3">Iron complex transport system substrate-binding protein</fullName>
    </submittedName>
</protein>
<dbReference type="InterPro" id="IPR002491">
    <property type="entry name" value="ABC_transptr_periplasmic_BD"/>
</dbReference>
<proteinExistence type="inferred from homology"/>
<evidence type="ECO:0000259" key="2">
    <source>
        <dbReference type="PROSITE" id="PS50983"/>
    </source>
</evidence>
<comment type="similarity">
    <text evidence="1">Belongs to the bacterial solute-binding protein 8 family.</text>
</comment>
<evidence type="ECO:0000256" key="1">
    <source>
        <dbReference type="ARBA" id="ARBA00008814"/>
    </source>
</evidence>
<dbReference type="PROSITE" id="PS50983">
    <property type="entry name" value="FE_B12_PBP"/>
    <property type="match status" value="1"/>
</dbReference>
<accession>A0A1G7Z4W3</accession>
<dbReference type="InterPro" id="IPR050902">
    <property type="entry name" value="ABC_Transporter_SBP"/>
</dbReference>
<gene>
    <name evidence="3" type="ORF">SAMN05192534_101400</name>
</gene>